<dbReference type="AlphaFoldDB" id="X0GQZ2"/>
<dbReference type="Proteomes" id="UP000030676">
    <property type="component" value="Unassembled WGS sequence"/>
</dbReference>
<reference evidence="1" key="2">
    <citation type="submission" date="2014-03" db="EMBL/GenBank/DDBJ databases">
        <title>The Genome Annotation of Fusarium oxysporum PHW808.</title>
        <authorList>
            <consortium name="The Broad Institute Genomics Platform"/>
            <person name="Ma L.-J."/>
            <person name="Corby-Kistler H."/>
            <person name="Broz K."/>
            <person name="Gale L.R."/>
            <person name="Jonkers W."/>
            <person name="O'Donnell K."/>
            <person name="Ploetz R."/>
            <person name="Steinberg C."/>
            <person name="Schwartz D.C."/>
            <person name="VanEtten H."/>
            <person name="Zhou S."/>
            <person name="Young S.K."/>
            <person name="Zeng Q."/>
            <person name="Gargeya S."/>
            <person name="Fitzgerald M."/>
            <person name="Abouelleil A."/>
            <person name="Alvarado L."/>
            <person name="Chapman S.B."/>
            <person name="Gainer-Dewar J."/>
            <person name="Goldberg J."/>
            <person name="Griggs A."/>
            <person name="Gujja S."/>
            <person name="Hansen M."/>
            <person name="Howarth C."/>
            <person name="Imamovic A."/>
            <person name="Ireland A."/>
            <person name="Larimer J."/>
            <person name="McCowan C."/>
            <person name="Murphy C."/>
            <person name="Pearson M."/>
            <person name="Poon T.W."/>
            <person name="Priest M."/>
            <person name="Roberts A."/>
            <person name="Saif S."/>
            <person name="Shea T."/>
            <person name="Sykes S."/>
            <person name="Wortman J."/>
            <person name="Nusbaum C."/>
            <person name="Birren B."/>
        </authorList>
    </citation>
    <scope>NUCLEOTIDE SEQUENCE</scope>
    <source>
        <strain evidence="1">54008</strain>
    </source>
</reference>
<proteinExistence type="predicted"/>
<gene>
    <name evidence="1" type="ORF">FOPG_17769</name>
</gene>
<dbReference type="EMBL" id="KK033511">
    <property type="protein sequence ID" value="EXL66042.1"/>
    <property type="molecule type" value="Genomic_DNA"/>
</dbReference>
<protein>
    <submittedName>
        <fullName evidence="1">Uncharacterized protein</fullName>
    </submittedName>
</protein>
<accession>X0GQZ2</accession>
<dbReference type="HOGENOM" id="CLU_3401285_0_0_1"/>
<feature type="non-terminal residue" evidence="1">
    <location>
        <position position="31"/>
    </location>
</feature>
<organism evidence="1">
    <name type="scientific">Fusarium oxysporum f. sp. conglutinans race 2 54008</name>
    <dbReference type="NCBI Taxonomy" id="1089457"/>
    <lineage>
        <taxon>Eukaryota</taxon>
        <taxon>Fungi</taxon>
        <taxon>Dikarya</taxon>
        <taxon>Ascomycota</taxon>
        <taxon>Pezizomycotina</taxon>
        <taxon>Sordariomycetes</taxon>
        <taxon>Hypocreomycetidae</taxon>
        <taxon>Hypocreales</taxon>
        <taxon>Nectriaceae</taxon>
        <taxon>Fusarium</taxon>
        <taxon>Fusarium oxysporum species complex</taxon>
    </lineage>
</organism>
<name>X0GQZ2_FUSOX</name>
<reference evidence="1" key="1">
    <citation type="submission" date="2011-11" db="EMBL/GenBank/DDBJ databases">
        <title>The Genome Sequence of Fusarium oxysporum PHW808.</title>
        <authorList>
            <consortium name="The Broad Institute Genome Sequencing Platform"/>
            <person name="Ma L.-J."/>
            <person name="Gale L.R."/>
            <person name="Schwartz D.C."/>
            <person name="Zhou S."/>
            <person name="Corby-Kistler H."/>
            <person name="Young S.K."/>
            <person name="Zeng Q."/>
            <person name="Gargeya S."/>
            <person name="Fitzgerald M."/>
            <person name="Haas B."/>
            <person name="Abouelleil A."/>
            <person name="Alvarado L."/>
            <person name="Arachchi H.M."/>
            <person name="Berlin A."/>
            <person name="Brown A."/>
            <person name="Chapman S.B."/>
            <person name="Chen Z."/>
            <person name="Dunbar C."/>
            <person name="Freedman E."/>
            <person name="Gearin G."/>
            <person name="Goldberg J."/>
            <person name="Griggs A."/>
            <person name="Gujja S."/>
            <person name="Heiman D."/>
            <person name="Howarth C."/>
            <person name="Larson L."/>
            <person name="Lui A."/>
            <person name="MacDonald P.J.P."/>
            <person name="Montmayeur A."/>
            <person name="Murphy C."/>
            <person name="Neiman D."/>
            <person name="Pearson M."/>
            <person name="Priest M."/>
            <person name="Roberts A."/>
            <person name="Saif S."/>
            <person name="Shea T."/>
            <person name="Shenoy N."/>
            <person name="Sisk P."/>
            <person name="Stolte C."/>
            <person name="Sykes S."/>
            <person name="Wortman J."/>
            <person name="Nusbaum C."/>
            <person name="Birren B."/>
        </authorList>
    </citation>
    <scope>NUCLEOTIDE SEQUENCE [LARGE SCALE GENOMIC DNA]</scope>
    <source>
        <strain evidence="1">54008</strain>
    </source>
</reference>
<sequence length="31" mass="3416">MADDQDLKLDSTAYTPLTMKPLAEKGTEFAN</sequence>
<evidence type="ECO:0000313" key="1">
    <source>
        <dbReference type="EMBL" id="EXL66042.1"/>
    </source>
</evidence>